<keyword evidence="2" id="KW-1185">Reference proteome</keyword>
<organism evidence="1 2">
    <name type="scientific">Klenkia soli</name>
    <dbReference type="NCBI Taxonomy" id="1052260"/>
    <lineage>
        <taxon>Bacteria</taxon>
        <taxon>Bacillati</taxon>
        <taxon>Actinomycetota</taxon>
        <taxon>Actinomycetes</taxon>
        <taxon>Geodermatophilales</taxon>
        <taxon>Geodermatophilaceae</taxon>
        <taxon>Klenkia</taxon>
    </lineage>
</organism>
<name>A0A1H0LRS3_9ACTN</name>
<dbReference type="EMBL" id="FNIR01000007">
    <property type="protein sequence ID" value="SDO70922.1"/>
    <property type="molecule type" value="Genomic_DNA"/>
</dbReference>
<sequence>MTSPTARGGRAPLAQGDHVRVLAHADDPAGGNPAFGVVGEALPVGGLLVAQAGAGLGVFAPEDLQRVSPGDIPPDALADIHRRAGLPPPAPRPAP</sequence>
<dbReference type="Proteomes" id="UP000199088">
    <property type="component" value="Unassembled WGS sequence"/>
</dbReference>
<proteinExistence type="predicted"/>
<evidence type="ECO:0000313" key="2">
    <source>
        <dbReference type="Proteomes" id="UP000199088"/>
    </source>
</evidence>
<dbReference type="RefSeq" id="WP_091245199.1">
    <property type="nucleotide sequence ID" value="NZ_FNIR01000007.1"/>
</dbReference>
<dbReference type="AlphaFoldDB" id="A0A1H0LRS3"/>
<evidence type="ECO:0000313" key="1">
    <source>
        <dbReference type="EMBL" id="SDO70922.1"/>
    </source>
</evidence>
<reference evidence="2" key="1">
    <citation type="submission" date="2016-10" db="EMBL/GenBank/DDBJ databases">
        <authorList>
            <person name="Varghese N."/>
            <person name="Submissions S."/>
        </authorList>
    </citation>
    <scope>NUCLEOTIDE SEQUENCE [LARGE SCALE GENOMIC DNA]</scope>
    <source>
        <strain evidence="2">DSM 45843</strain>
    </source>
</reference>
<dbReference type="STRING" id="1052260.SAMN05660199_02399"/>
<gene>
    <name evidence="1" type="ORF">SAMN05660199_02399</name>
</gene>
<accession>A0A1H0LRS3</accession>
<protein>
    <submittedName>
        <fullName evidence="1">Uncharacterized protein</fullName>
    </submittedName>
</protein>